<dbReference type="Pfam" id="PF15072">
    <property type="entry name" value="HROB"/>
    <property type="match status" value="1"/>
</dbReference>
<evidence type="ECO:0000313" key="4">
    <source>
        <dbReference type="Proteomes" id="UP001151760"/>
    </source>
</evidence>
<keyword evidence="4" id="KW-1185">Reference proteome</keyword>
<evidence type="ECO:0000256" key="1">
    <source>
        <dbReference type="SAM" id="MobiDB-lite"/>
    </source>
</evidence>
<dbReference type="PANTHER" id="PTHR14523">
    <property type="entry name" value="UNCHARACTERIZED PROTEIN C17ORF53 HOMOLOG"/>
    <property type="match status" value="1"/>
</dbReference>
<feature type="region of interest" description="Disordered" evidence="1">
    <location>
        <begin position="96"/>
        <end position="134"/>
    </location>
</feature>
<dbReference type="InterPro" id="IPR058570">
    <property type="entry name" value="HROB_OB"/>
</dbReference>
<protein>
    <submittedName>
        <fullName evidence="3">Transposase, MuDR, MULE transposase domain protein</fullName>
    </submittedName>
</protein>
<evidence type="ECO:0000313" key="3">
    <source>
        <dbReference type="EMBL" id="GJT69447.1"/>
    </source>
</evidence>
<dbReference type="InterPro" id="IPR028045">
    <property type="entry name" value="HROB"/>
</dbReference>
<accession>A0ABQ5G386</accession>
<feature type="domain" description="Homologous recombination OB-fold protein OB-fold" evidence="2">
    <location>
        <begin position="241"/>
        <end position="325"/>
    </location>
</feature>
<proteinExistence type="predicted"/>
<dbReference type="EMBL" id="BQNB010017989">
    <property type="protein sequence ID" value="GJT69447.1"/>
    <property type="molecule type" value="Genomic_DNA"/>
</dbReference>
<dbReference type="PANTHER" id="PTHR14523:SF1">
    <property type="entry name" value="HOMOLOGOUS RECOMBINATION OB-FOLD PROTEIN"/>
    <property type="match status" value="1"/>
</dbReference>
<organism evidence="3 4">
    <name type="scientific">Tanacetum coccineum</name>
    <dbReference type="NCBI Taxonomy" id="301880"/>
    <lineage>
        <taxon>Eukaryota</taxon>
        <taxon>Viridiplantae</taxon>
        <taxon>Streptophyta</taxon>
        <taxon>Embryophyta</taxon>
        <taxon>Tracheophyta</taxon>
        <taxon>Spermatophyta</taxon>
        <taxon>Magnoliopsida</taxon>
        <taxon>eudicotyledons</taxon>
        <taxon>Gunneridae</taxon>
        <taxon>Pentapetalae</taxon>
        <taxon>asterids</taxon>
        <taxon>campanulids</taxon>
        <taxon>Asterales</taxon>
        <taxon>Asteraceae</taxon>
        <taxon>Asteroideae</taxon>
        <taxon>Anthemideae</taxon>
        <taxon>Anthemidinae</taxon>
        <taxon>Tanacetum</taxon>
    </lineage>
</organism>
<evidence type="ECO:0000259" key="2">
    <source>
        <dbReference type="Pfam" id="PF15072"/>
    </source>
</evidence>
<dbReference type="Proteomes" id="UP001151760">
    <property type="component" value="Unassembled WGS sequence"/>
</dbReference>
<reference evidence="3" key="2">
    <citation type="submission" date="2022-01" db="EMBL/GenBank/DDBJ databases">
        <authorList>
            <person name="Yamashiro T."/>
            <person name="Shiraishi A."/>
            <person name="Satake H."/>
            <person name="Nakayama K."/>
        </authorList>
    </citation>
    <scope>NUCLEOTIDE SEQUENCE</scope>
</reference>
<reference evidence="3" key="1">
    <citation type="journal article" date="2022" name="Int. J. Mol. Sci.">
        <title>Draft Genome of Tanacetum Coccineum: Genomic Comparison of Closely Related Tanacetum-Family Plants.</title>
        <authorList>
            <person name="Yamashiro T."/>
            <person name="Shiraishi A."/>
            <person name="Nakayama K."/>
            <person name="Satake H."/>
        </authorList>
    </citation>
    <scope>NUCLEOTIDE SEQUENCE</scope>
</reference>
<sequence>MACSLPHTDDEVEALVQKLIDEDMVRQKAILDLALQFDNACTAKDDLRKAYKKYNDIPQENRGSSSQTRELCDVYLNEKEIHQLHLDEEALKETLEEQARDEKEREEKIRQKQAEDDTRVEPSPLTPNPVRIIPGPAGIVQLSSSTRVEPSSSTPNPVRIIPGPAGIVQQAKMLKEKVFILDSDGALMSTQEYMQKVVEDVGEDDDFKSGAWVSATNYVTATGGTVTGCLGDIKNFLKKGKLDEVVAIVKSCSPNDIGDLNVTMKDLSGIIPGTIYHKVIGDGVYGKDITVGAAMILDNVSVFTPKQSKHYINSTMRNVVKVFRKDTVPGSGSR</sequence>
<gene>
    <name evidence="3" type="ORF">Tco_1028733</name>
</gene>
<name>A0ABQ5G386_9ASTR</name>
<comment type="caution">
    <text evidence="3">The sequence shown here is derived from an EMBL/GenBank/DDBJ whole genome shotgun (WGS) entry which is preliminary data.</text>
</comment>
<feature type="compositionally biased region" description="Basic and acidic residues" evidence="1">
    <location>
        <begin position="96"/>
        <end position="120"/>
    </location>
</feature>